<dbReference type="Proteomes" id="UP000033054">
    <property type="component" value="Chromosome"/>
</dbReference>
<evidence type="ECO:0000256" key="1">
    <source>
        <dbReference type="SAM" id="Phobius"/>
    </source>
</evidence>
<dbReference type="OrthoDB" id="963550at2"/>
<keyword evidence="3" id="KW-1185">Reference proteome</keyword>
<sequence>MKHFGVGLLGAILGYMIVAGIGYFLILYLSSNNHDRKMEASMTSIFFLGPVGFVIGFVVGYFWSRS</sequence>
<name>A0A0E3V647_9BACT</name>
<feature type="transmembrane region" description="Helical" evidence="1">
    <location>
        <begin position="6"/>
        <end position="29"/>
    </location>
</feature>
<accession>A0A0E3V647</accession>
<dbReference type="EMBL" id="CP010429">
    <property type="protein sequence ID" value="AKD54216.1"/>
    <property type="molecule type" value="Genomic_DNA"/>
</dbReference>
<feature type="transmembrane region" description="Helical" evidence="1">
    <location>
        <begin position="41"/>
        <end position="63"/>
    </location>
</feature>
<dbReference type="STRING" id="1379870.SD10_04155"/>
<proteinExistence type="predicted"/>
<keyword evidence="1" id="KW-0812">Transmembrane</keyword>
<dbReference type="HOGENOM" id="CLU_193613_0_0_10"/>
<gene>
    <name evidence="2" type="ORF">SD10_04155</name>
</gene>
<keyword evidence="1" id="KW-1133">Transmembrane helix</keyword>
<reference evidence="2 3" key="1">
    <citation type="journal article" date="2014" name="Curr. Microbiol.">
        <title>Spirosoma radiotolerans sp. nov., a gamma-radiation-resistant bacterium isolated from gamma ray-irradiated soil.</title>
        <authorList>
            <person name="Lee J.J."/>
            <person name="Srinivasan S."/>
            <person name="Lim S."/>
            <person name="Joe M."/>
            <person name="Im S."/>
            <person name="Bae S.I."/>
            <person name="Park K.R."/>
            <person name="Han J.H."/>
            <person name="Park S.H."/>
            <person name="Joo B.M."/>
            <person name="Park S.J."/>
            <person name="Kim M.K."/>
        </authorList>
    </citation>
    <scope>NUCLEOTIDE SEQUENCE [LARGE SCALE GENOMIC DNA]</scope>
    <source>
        <strain evidence="2 3">DG5A</strain>
    </source>
</reference>
<organism evidence="2 3">
    <name type="scientific">Spirosoma radiotolerans</name>
    <dbReference type="NCBI Taxonomy" id="1379870"/>
    <lineage>
        <taxon>Bacteria</taxon>
        <taxon>Pseudomonadati</taxon>
        <taxon>Bacteroidota</taxon>
        <taxon>Cytophagia</taxon>
        <taxon>Cytophagales</taxon>
        <taxon>Cytophagaceae</taxon>
        <taxon>Spirosoma</taxon>
    </lineage>
</organism>
<evidence type="ECO:0000313" key="2">
    <source>
        <dbReference type="EMBL" id="AKD54216.1"/>
    </source>
</evidence>
<dbReference type="KEGG" id="srd:SD10_04155"/>
<evidence type="ECO:0000313" key="3">
    <source>
        <dbReference type="Proteomes" id="UP000033054"/>
    </source>
</evidence>
<dbReference type="AlphaFoldDB" id="A0A0E3V647"/>
<dbReference type="PATRIC" id="fig|1379870.5.peg.906"/>
<keyword evidence="1" id="KW-0472">Membrane</keyword>
<dbReference type="RefSeq" id="WP_046375816.1">
    <property type="nucleotide sequence ID" value="NZ_CP010429.1"/>
</dbReference>
<protein>
    <submittedName>
        <fullName evidence="2">Uncharacterized protein</fullName>
    </submittedName>
</protein>